<sequence>MASGANESPEVGANGSSDPHDSNNRSPGDRGDERPFTKRKRACKAKAWIDMIKIDNGKRAQCIHCKECFVMPDSGTTTTLNRHITSCTEKKKADRKQQLLNFQRKEKKPQEIFLVDVSEI</sequence>
<dbReference type="GO" id="GO:0006357">
    <property type="term" value="P:regulation of transcription by RNA polymerase II"/>
    <property type="evidence" value="ECO:0007669"/>
    <property type="project" value="TreeGrafter"/>
</dbReference>
<organism evidence="2 3">
    <name type="scientific">Artemisia annua</name>
    <name type="common">Sweet wormwood</name>
    <dbReference type="NCBI Taxonomy" id="35608"/>
    <lineage>
        <taxon>Eukaryota</taxon>
        <taxon>Viridiplantae</taxon>
        <taxon>Streptophyta</taxon>
        <taxon>Embryophyta</taxon>
        <taxon>Tracheophyta</taxon>
        <taxon>Spermatophyta</taxon>
        <taxon>Magnoliopsida</taxon>
        <taxon>eudicotyledons</taxon>
        <taxon>Gunneridae</taxon>
        <taxon>Pentapetalae</taxon>
        <taxon>asterids</taxon>
        <taxon>campanulids</taxon>
        <taxon>Asterales</taxon>
        <taxon>Asteraceae</taxon>
        <taxon>Asteroideae</taxon>
        <taxon>Anthemideae</taxon>
        <taxon>Artemisiinae</taxon>
        <taxon>Artemisia</taxon>
    </lineage>
</organism>
<evidence type="ECO:0000313" key="3">
    <source>
        <dbReference type="Proteomes" id="UP000245207"/>
    </source>
</evidence>
<dbReference type="AlphaFoldDB" id="A0A2U1NH03"/>
<reference evidence="2 3" key="1">
    <citation type="journal article" date="2018" name="Mol. Plant">
        <title>The genome of Artemisia annua provides insight into the evolution of Asteraceae family and artemisinin biosynthesis.</title>
        <authorList>
            <person name="Shen Q."/>
            <person name="Zhang L."/>
            <person name="Liao Z."/>
            <person name="Wang S."/>
            <person name="Yan T."/>
            <person name="Shi P."/>
            <person name="Liu M."/>
            <person name="Fu X."/>
            <person name="Pan Q."/>
            <person name="Wang Y."/>
            <person name="Lv Z."/>
            <person name="Lu X."/>
            <person name="Zhang F."/>
            <person name="Jiang W."/>
            <person name="Ma Y."/>
            <person name="Chen M."/>
            <person name="Hao X."/>
            <person name="Li L."/>
            <person name="Tang Y."/>
            <person name="Lv G."/>
            <person name="Zhou Y."/>
            <person name="Sun X."/>
            <person name="Brodelius P.E."/>
            <person name="Rose J.K.C."/>
            <person name="Tang K."/>
        </authorList>
    </citation>
    <scope>NUCLEOTIDE SEQUENCE [LARGE SCALE GENOMIC DNA]</scope>
    <source>
        <strain evidence="3">cv. Huhao1</strain>
        <tissue evidence="2">Leaf</tissue>
    </source>
</reference>
<dbReference type="GO" id="GO:1990837">
    <property type="term" value="F:sequence-specific double-stranded DNA binding"/>
    <property type="evidence" value="ECO:0007669"/>
    <property type="project" value="TreeGrafter"/>
</dbReference>
<accession>A0A2U1NH03</accession>
<gene>
    <name evidence="2" type="ORF">CTI12_AA266770</name>
</gene>
<dbReference type="GO" id="GO:0005634">
    <property type="term" value="C:nucleus"/>
    <property type="evidence" value="ECO:0007669"/>
    <property type="project" value="TreeGrafter"/>
</dbReference>
<keyword evidence="3" id="KW-1185">Reference proteome</keyword>
<dbReference type="SMART" id="SM00614">
    <property type="entry name" value="ZnF_BED"/>
    <property type="match status" value="1"/>
</dbReference>
<evidence type="ECO:0000313" key="2">
    <source>
        <dbReference type="EMBL" id="PWA72799.1"/>
    </source>
</evidence>
<name>A0A2U1NH03_ARTAN</name>
<dbReference type="PANTHER" id="PTHR34396:SF25">
    <property type="entry name" value="BOUNDARY ELEMENT ASSOCIATED FACTOR"/>
    <property type="match status" value="1"/>
</dbReference>
<comment type="caution">
    <text evidence="2">The sequence shown here is derived from an EMBL/GenBank/DDBJ whole genome shotgun (WGS) entry which is preliminary data.</text>
</comment>
<dbReference type="InterPro" id="IPR053031">
    <property type="entry name" value="Cuticle_assoc_protein"/>
</dbReference>
<protein>
    <recommendedName>
        <fullName evidence="4">BED-type domain-containing protein</fullName>
    </recommendedName>
</protein>
<proteinExistence type="predicted"/>
<dbReference type="PANTHER" id="PTHR34396">
    <property type="entry name" value="OS03G0264950 PROTEIN-RELATED"/>
    <property type="match status" value="1"/>
</dbReference>
<feature type="region of interest" description="Disordered" evidence="1">
    <location>
        <begin position="1"/>
        <end position="40"/>
    </location>
</feature>
<dbReference type="Proteomes" id="UP000245207">
    <property type="component" value="Unassembled WGS sequence"/>
</dbReference>
<dbReference type="EMBL" id="PKPP01002840">
    <property type="protein sequence ID" value="PWA72799.1"/>
    <property type="molecule type" value="Genomic_DNA"/>
</dbReference>
<evidence type="ECO:0008006" key="4">
    <source>
        <dbReference type="Google" id="ProtNLM"/>
    </source>
</evidence>
<feature type="compositionally biased region" description="Basic and acidic residues" evidence="1">
    <location>
        <begin position="18"/>
        <end position="36"/>
    </location>
</feature>
<evidence type="ECO:0000256" key="1">
    <source>
        <dbReference type="SAM" id="MobiDB-lite"/>
    </source>
</evidence>